<evidence type="ECO:0000313" key="11">
    <source>
        <dbReference type="EMBL" id="QCK14438.1"/>
    </source>
</evidence>
<name>A0A4D7K4W6_9BACT</name>
<keyword evidence="5 8" id="KW-1133">Transmembrane helix</keyword>
<reference evidence="11 12" key="1">
    <citation type="submission" date="2018-04" db="EMBL/GenBank/DDBJ databases">
        <title>Complete genome uncultured novel isolate.</title>
        <authorList>
            <person name="Merlino G."/>
        </authorList>
    </citation>
    <scope>NUCLEOTIDE SEQUENCE [LARGE SCALE GENOMIC DNA]</scope>
    <source>
        <strain evidence="12">R1DC9</strain>
    </source>
</reference>
<dbReference type="EMBL" id="CP028923">
    <property type="protein sequence ID" value="QCK14438.1"/>
    <property type="molecule type" value="Genomic_DNA"/>
</dbReference>
<evidence type="ECO:0000256" key="7">
    <source>
        <dbReference type="SAM" id="MobiDB-lite"/>
    </source>
</evidence>
<evidence type="ECO:0000259" key="9">
    <source>
        <dbReference type="Pfam" id="PF00924"/>
    </source>
</evidence>
<dbReference type="Gene3D" id="2.30.30.60">
    <property type="match status" value="1"/>
</dbReference>
<dbReference type="Gene3D" id="1.10.287.1260">
    <property type="match status" value="1"/>
</dbReference>
<dbReference type="AlphaFoldDB" id="A0A4D7K4W6"/>
<dbReference type="RefSeq" id="WP_137090029.1">
    <property type="nucleotide sequence ID" value="NZ_CP028923.1"/>
</dbReference>
<dbReference type="SUPFAM" id="SSF82689">
    <property type="entry name" value="Mechanosensitive channel protein MscS (YggB), C-terminal domain"/>
    <property type="match status" value="1"/>
</dbReference>
<dbReference type="Pfam" id="PF21082">
    <property type="entry name" value="MS_channel_3rd"/>
    <property type="match status" value="1"/>
</dbReference>
<feature type="transmembrane region" description="Helical" evidence="8">
    <location>
        <begin position="202"/>
        <end position="223"/>
    </location>
</feature>
<proteinExistence type="inferred from homology"/>
<keyword evidence="3" id="KW-1003">Cell membrane</keyword>
<dbReference type="PANTHER" id="PTHR30221">
    <property type="entry name" value="SMALL-CONDUCTANCE MECHANOSENSITIVE CHANNEL"/>
    <property type="match status" value="1"/>
</dbReference>
<dbReference type="InterPro" id="IPR006685">
    <property type="entry name" value="MscS_channel_2nd"/>
</dbReference>
<dbReference type="Gene3D" id="3.30.70.100">
    <property type="match status" value="1"/>
</dbReference>
<accession>A0A4D7K4W6</accession>
<feature type="domain" description="Mechanosensitive ion channel MscS C-terminal" evidence="10">
    <location>
        <begin position="489"/>
        <end position="570"/>
    </location>
</feature>
<dbReference type="InterPro" id="IPR011066">
    <property type="entry name" value="MscS_channel_C_sf"/>
</dbReference>
<feature type="transmembrane region" description="Helical" evidence="8">
    <location>
        <begin position="398"/>
        <end position="425"/>
    </location>
</feature>
<evidence type="ECO:0000256" key="4">
    <source>
        <dbReference type="ARBA" id="ARBA00022692"/>
    </source>
</evidence>
<evidence type="ECO:0000256" key="8">
    <source>
        <dbReference type="SAM" id="Phobius"/>
    </source>
</evidence>
<dbReference type="SUPFAM" id="SSF50182">
    <property type="entry name" value="Sm-like ribonucleoproteins"/>
    <property type="match status" value="1"/>
</dbReference>
<feature type="transmembrane region" description="Helical" evidence="8">
    <location>
        <begin position="366"/>
        <end position="386"/>
    </location>
</feature>
<keyword evidence="6 8" id="KW-0472">Membrane</keyword>
<dbReference type="InterPro" id="IPR045275">
    <property type="entry name" value="MscS_archaea/bacteria_type"/>
</dbReference>
<gene>
    <name evidence="11" type="ORF">DCC35_06635</name>
</gene>
<dbReference type="OrthoDB" id="9809206at2"/>
<evidence type="ECO:0000313" key="12">
    <source>
        <dbReference type="Proteomes" id="UP000298616"/>
    </source>
</evidence>
<dbReference type="KEGG" id="fpf:DCC35_06635"/>
<dbReference type="GO" id="GO:0005886">
    <property type="term" value="C:plasma membrane"/>
    <property type="evidence" value="ECO:0007669"/>
    <property type="project" value="UniProtKB-SubCell"/>
</dbReference>
<evidence type="ECO:0000256" key="6">
    <source>
        <dbReference type="ARBA" id="ARBA00023136"/>
    </source>
</evidence>
<dbReference type="PANTHER" id="PTHR30221:SF18">
    <property type="entry name" value="SLL0590 PROTEIN"/>
    <property type="match status" value="1"/>
</dbReference>
<dbReference type="InterPro" id="IPR023408">
    <property type="entry name" value="MscS_beta-dom_sf"/>
</dbReference>
<dbReference type="InterPro" id="IPR049278">
    <property type="entry name" value="MS_channel_C"/>
</dbReference>
<protein>
    <submittedName>
        <fullName evidence="11">Transmembrane ion channel</fullName>
    </submittedName>
</protein>
<dbReference type="Proteomes" id="UP000298616">
    <property type="component" value="Chromosome"/>
</dbReference>
<feature type="domain" description="Mechanosensitive ion channel MscS" evidence="9">
    <location>
        <begin position="412"/>
        <end position="477"/>
    </location>
</feature>
<evidence type="ECO:0000256" key="3">
    <source>
        <dbReference type="ARBA" id="ARBA00022475"/>
    </source>
</evidence>
<comment type="similarity">
    <text evidence="2">Belongs to the MscS (TC 1.A.23) family.</text>
</comment>
<sequence length="670" mass="76826">MSIRFFIILIILFIPGKIFSQETRDQQFSDSTKTALLKLYEKELNKIKQRKLEDSLMEIIILDRISTLNSDTIQEKVSENENQVIPDPIKEVEIEDGEPVIGVSGDTLFYLFQPIGTLSIPQRAENLNLKLKELFNDDTFSPDSLKIINTGNEIEIYYQDQHLLTATNEEANYYQLTLDQLSLFYLNSLKKDFEKSYREKSFFINLLKAGKVLLILIGLWVLIKLINSGSNRLFKLVEKHKDNWLRDLQYKNYTFLSKNQEIGLIKFLIGVGKWVLIILAFYISIPLIFSVFAFTRGWADKLFDLVWSPFSSIANSIWNFLPNMFTIIAILVVMKYFLNFIKYIFQEIRREKLKIPGFYPDWAKPTYGIIKFLLIAFTVVLVFPYLPGSDSKIFQGVSVFVGVLFSLGSTNAISNMVAGIVITYMRPFKRGDRVRIGSITGDIIEKNLLVTRINSIKNEVITIPNSTILSGNILNYNLLGSESGLIIYTTVTIGYDVPWKKVYKALKEAASLTELLLKDPEPYVFQTELSDFYVAYQLNAYTKEPNKQAAIYSALHAHIQDVFNENNIEIMSPHYQANRDGNKSTIPGVKSENTKIKKKRNQEQTGEDEPVLGDRGQIIEEEIDDVTKNSDSTEDKSTKNSEIEVKEKGQKTHRKNQDDNKKGTDDSRKS</sequence>
<keyword evidence="4 8" id="KW-0812">Transmembrane</keyword>
<dbReference type="InterPro" id="IPR010920">
    <property type="entry name" value="LSM_dom_sf"/>
</dbReference>
<comment type="subcellular location">
    <subcellularLocation>
        <location evidence="1">Cell membrane</location>
        <topology evidence="1">Multi-pass membrane protein</topology>
    </subcellularLocation>
</comment>
<dbReference type="Pfam" id="PF00924">
    <property type="entry name" value="MS_channel_2nd"/>
    <property type="match status" value="1"/>
</dbReference>
<keyword evidence="12" id="KW-1185">Reference proteome</keyword>
<feature type="transmembrane region" description="Helical" evidence="8">
    <location>
        <begin position="274"/>
        <end position="295"/>
    </location>
</feature>
<feature type="compositionally biased region" description="Basic and acidic residues" evidence="7">
    <location>
        <begin position="625"/>
        <end position="670"/>
    </location>
</feature>
<feature type="region of interest" description="Disordered" evidence="7">
    <location>
        <begin position="575"/>
        <end position="670"/>
    </location>
</feature>
<organism evidence="11 12">
    <name type="scientific">Mangrovivirga cuniculi</name>
    <dbReference type="NCBI Taxonomy" id="2715131"/>
    <lineage>
        <taxon>Bacteria</taxon>
        <taxon>Pseudomonadati</taxon>
        <taxon>Bacteroidota</taxon>
        <taxon>Cytophagia</taxon>
        <taxon>Cytophagales</taxon>
        <taxon>Mangrovivirgaceae</taxon>
        <taxon>Mangrovivirga</taxon>
    </lineage>
</organism>
<feature type="transmembrane region" description="Helical" evidence="8">
    <location>
        <begin position="324"/>
        <end position="345"/>
    </location>
</feature>
<evidence type="ECO:0000256" key="5">
    <source>
        <dbReference type="ARBA" id="ARBA00022989"/>
    </source>
</evidence>
<evidence type="ECO:0000259" key="10">
    <source>
        <dbReference type="Pfam" id="PF21082"/>
    </source>
</evidence>
<evidence type="ECO:0000256" key="1">
    <source>
        <dbReference type="ARBA" id="ARBA00004651"/>
    </source>
</evidence>
<evidence type="ECO:0000256" key="2">
    <source>
        <dbReference type="ARBA" id="ARBA00008017"/>
    </source>
</evidence>
<dbReference type="GO" id="GO:0008381">
    <property type="term" value="F:mechanosensitive monoatomic ion channel activity"/>
    <property type="evidence" value="ECO:0007669"/>
    <property type="project" value="InterPro"/>
</dbReference>